<reference evidence="2" key="1">
    <citation type="submission" date="2020-06" db="EMBL/GenBank/DDBJ databases">
        <authorList>
            <person name="Li T."/>
            <person name="Hu X."/>
            <person name="Zhang T."/>
            <person name="Song X."/>
            <person name="Zhang H."/>
            <person name="Dai N."/>
            <person name="Sheng W."/>
            <person name="Hou X."/>
            <person name="Wei L."/>
        </authorList>
    </citation>
    <scope>NUCLEOTIDE SEQUENCE</scope>
    <source>
        <strain evidence="2">K16</strain>
        <tissue evidence="2">Leaf</tissue>
    </source>
</reference>
<dbReference type="PANTHER" id="PTHR32018">
    <property type="entry name" value="RHAMNOGALACTURONATE LYASE FAMILY PROTEIN"/>
    <property type="match status" value="1"/>
</dbReference>
<sequence>EMLQEDDDGQAVLPASSRVHLQRHNQHVVMSNGIVNVSLTVPGGLVTSITYKGSENLLQTQNKEDNRGLLGTSYKVIARNRDYTEISFTTTWAVGSARVPLNVDKRYVMLRDSPGFIRMLCLNVYKDGQLLTFRKQELCSNFKKTVIIYYSTYRFHYMAMSDERQRVMPMSVDRYTGEVLDYPEAVLLTRPTNSELKGEVDDKYLYSCDNKNNKVHGWVSQDVGFWMITPSNEFRTGGPFKQDLTSHVGPTVLSMFITHYAGRIALKFQSEEYWKKVFGQFTYISTLMASAKTNPSILSAKQRMQMEEGSWPYNFPFSKDFLKSNQRGAARGQLLVHDWTRYHSPIQILLVHIRGAYPLKILGPARRAILWRNRDSFGKQRQIALKTFLFTDPRTGAATNELVLKQKGALLICNLLQKKNSTRLVDYRGAGASQRNSTNRGHTCSSDFGESIYE</sequence>
<dbReference type="Pfam" id="PF06045">
    <property type="entry name" value="Rhamnogal_lyase"/>
    <property type="match status" value="2"/>
</dbReference>
<dbReference type="Proteomes" id="UP001289374">
    <property type="component" value="Unassembled WGS sequence"/>
</dbReference>
<proteinExistence type="predicted"/>
<dbReference type="SUPFAM" id="SSF74650">
    <property type="entry name" value="Galactose mutarotase-like"/>
    <property type="match status" value="1"/>
</dbReference>
<dbReference type="CDD" id="cd10320">
    <property type="entry name" value="RGL4_N"/>
    <property type="match status" value="1"/>
</dbReference>
<evidence type="ECO:0000313" key="2">
    <source>
        <dbReference type="EMBL" id="KAK4393930.1"/>
    </source>
</evidence>
<dbReference type="GO" id="GO:0030246">
    <property type="term" value="F:carbohydrate binding"/>
    <property type="evidence" value="ECO:0007669"/>
    <property type="project" value="InterPro"/>
</dbReference>
<dbReference type="InterPro" id="IPR014718">
    <property type="entry name" value="GH-type_carb-bd"/>
</dbReference>
<gene>
    <name evidence="2" type="ORF">Sango_1863800</name>
</gene>
<evidence type="ECO:0000256" key="1">
    <source>
        <dbReference type="SAM" id="MobiDB-lite"/>
    </source>
</evidence>
<reference evidence="2" key="2">
    <citation type="journal article" date="2024" name="Plant">
        <title>Genomic evolution and insights into agronomic trait innovations of Sesamum species.</title>
        <authorList>
            <person name="Miao H."/>
            <person name="Wang L."/>
            <person name="Qu L."/>
            <person name="Liu H."/>
            <person name="Sun Y."/>
            <person name="Le M."/>
            <person name="Wang Q."/>
            <person name="Wei S."/>
            <person name="Zheng Y."/>
            <person name="Lin W."/>
            <person name="Duan Y."/>
            <person name="Cao H."/>
            <person name="Xiong S."/>
            <person name="Wang X."/>
            <person name="Wei L."/>
            <person name="Li C."/>
            <person name="Ma Q."/>
            <person name="Ju M."/>
            <person name="Zhao R."/>
            <person name="Li G."/>
            <person name="Mu C."/>
            <person name="Tian Q."/>
            <person name="Mei H."/>
            <person name="Zhang T."/>
            <person name="Gao T."/>
            <person name="Zhang H."/>
        </authorList>
    </citation>
    <scope>NUCLEOTIDE SEQUENCE</scope>
    <source>
        <tissue evidence="2">Leaf</tissue>
    </source>
</reference>
<name>A0AAE1WIC6_9LAMI</name>
<dbReference type="PANTHER" id="PTHR32018:SF50">
    <property type="entry name" value="RHAMNOGALACTURONAN ENDOLYASE"/>
    <property type="match status" value="1"/>
</dbReference>
<comment type="caution">
    <text evidence="2">The sequence shown here is derived from an EMBL/GenBank/DDBJ whole genome shotgun (WGS) entry which is preliminary data.</text>
</comment>
<dbReference type="GO" id="GO:0003824">
    <property type="term" value="F:catalytic activity"/>
    <property type="evidence" value="ECO:0007669"/>
    <property type="project" value="InterPro"/>
</dbReference>
<feature type="compositionally biased region" description="Polar residues" evidence="1">
    <location>
        <begin position="433"/>
        <end position="448"/>
    </location>
</feature>
<dbReference type="Gene3D" id="2.70.98.10">
    <property type="match status" value="1"/>
</dbReference>
<dbReference type="InterPro" id="IPR010325">
    <property type="entry name" value="Rhamnogal_lyase"/>
</dbReference>
<dbReference type="EMBL" id="JACGWL010000010">
    <property type="protein sequence ID" value="KAK4393930.1"/>
    <property type="molecule type" value="Genomic_DNA"/>
</dbReference>
<keyword evidence="3" id="KW-1185">Reference proteome</keyword>
<feature type="non-terminal residue" evidence="2">
    <location>
        <position position="1"/>
    </location>
</feature>
<evidence type="ECO:0000313" key="3">
    <source>
        <dbReference type="Proteomes" id="UP001289374"/>
    </source>
</evidence>
<accession>A0AAE1WIC6</accession>
<dbReference type="AlphaFoldDB" id="A0AAE1WIC6"/>
<dbReference type="GO" id="GO:0005975">
    <property type="term" value="P:carbohydrate metabolic process"/>
    <property type="evidence" value="ECO:0007669"/>
    <property type="project" value="InterPro"/>
</dbReference>
<protein>
    <submittedName>
        <fullName evidence="2">Uncharacterized protein</fullName>
    </submittedName>
</protein>
<dbReference type="InterPro" id="IPR011013">
    <property type="entry name" value="Gal_mutarotase_sf_dom"/>
</dbReference>
<organism evidence="2 3">
    <name type="scientific">Sesamum angolense</name>
    <dbReference type="NCBI Taxonomy" id="2727404"/>
    <lineage>
        <taxon>Eukaryota</taxon>
        <taxon>Viridiplantae</taxon>
        <taxon>Streptophyta</taxon>
        <taxon>Embryophyta</taxon>
        <taxon>Tracheophyta</taxon>
        <taxon>Spermatophyta</taxon>
        <taxon>Magnoliopsida</taxon>
        <taxon>eudicotyledons</taxon>
        <taxon>Gunneridae</taxon>
        <taxon>Pentapetalae</taxon>
        <taxon>asterids</taxon>
        <taxon>lamiids</taxon>
        <taxon>Lamiales</taxon>
        <taxon>Pedaliaceae</taxon>
        <taxon>Sesamum</taxon>
    </lineage>
</organism>
<feature type="region of interest" description="Disordered" evidence="1">
    <location>
        <begin position="431"/>
        <end position="454"/>
    </location>
</feature>
<dbReference type="InterPro" id="IPR051850">
    <property type="entry name" value="Polysacch_Lyase_4"/>
</dbReference>